<reference evidence="2 3" key="1">
    <citation type="submission" date="2018-06" db="EMBL/GenBank/DDBJ databases">
        <authorList>
            <consortium name="Pathogen Informatics"/>
            <person name="Doyle S."/>
        </authorList>
    </citation>
    <scope>NUCLEOTIDE SEQUENCE [LARGE SCALE GENOMIC DNA]</scope>
    <source>
        <strain evidence="2 3">NCTC9140</strain>
    </source>
</reference>
<feature type="compositionally biased region" description="Basic and acidic residues" evidence="1">
    <location>
        <begin position="35"/>
        <end position="54"/>
    </location>
</feature>
<accession>A0A333G5M9</accession>
<protein>
    <submittedName>
        <fullName evidence="2">Uncharacterized protein</fullName>
    </submittedName>
</protein>
<dbReference type="Proteomes" id="UP000254938">
    <property type="component" value="Unassembled WGS sequence"/>
</dbReference>
<evidence type="ECO:0000256" key="1">
    <source>
        <dbReference type="SAM" id="MobiDB-lite"/>
    </source>
</evidence>
<feature type="region of interest" description="Disordered" evidence="1">
    <location>
        <begin position="1"/>
        <end position="91"/>
    </location>
</feature>
<dbReference type="AlphaFoldDB" id="A0A333G5M9"/>
<feature type="compositionally biased region" description="Basic and acidic residues" evidence="1">
    <location>
        <begin position="16"/>
        <end position="25"/>
    </location>
</feature>
<name>A0A333G5M9_KLEPN</name>
<gene>
    <name evidence="2" type="ORF">NCTC9140_01203</name>
</gene>
<organism evidence="2 3">
    <name type="scientific">Klebsiella pneumoniae</name>
    <dbReference type="NCBI Taxonomy" id="573"/>
    <lineage>
        <taxon>Bacteria</taxon>
        <taxon>Pseudomonadati</taxon>
        <taxon>Pseudomonadota</taxon>
        <taxon>Gammaproteobacteria</taxon>
        <taxon>Enterobacterales</taxon>
        <taxon>Enterobacteriaceae</taxon>
        <taxon>Klebsiella/Raoultella group</taxon>
        <taxon>Klebsiella</taxon>
        <taxon>Klebsiella pneumoniae complex</taxon>
    </lineage>
</organism>
<evidence type="ECO:0000313" key="3">
    <source>
        <dbReference type="Proteomes" id="UP000254938"/>
    </source>
</evidence>
<proteinExistence type="predicted"/>
<sequence>MHVAQGDEGGNDEEGDQHQSEHLKTETAIGAADGVDERQRDAGRDKSRQTGEKARVRHQLLAFAFIEGNGRHQRPERHIHDGVSEAPQQVG</sequence>
<evidence type="ECO:0000313" key="2">
    <source>
        <dbReference type="EMBL" id="STS79522.1"/>
    </source>
</evidence>
<dbReference type="EMBL" id="UGKQ01000007">
    <property type="protein sequence ID" value="STS79522.1"/>
    <property type="molecule type" value="Genomic_DNA"/>
</dbReference>